<gene>
    <name evidence="6" type="ORF">LSALG_LOCUS21746</name>
</gene>
<dbReference type="AlphaFoldDB" id="A0AA36E3X6"/>
<keyword evidence="3" id="KW-0560">Oxidoreductase</keyword>
<name>A0AA36E3X6_LACSI</name>
<dbReference type="InterPro" id="IPR027443">
    <property type="entry name" value="IPNS-like_sf"/>
</dbReference>
<dbReference type="SUPFAM" id="SSF51197">
    <property type="entry name" value="Clavaminate synthase-like"/>
    <property type="match status" value="1"/>
</dbReference>
<accession>A0AA36E3X6</accession>
<dbReference type="EMBL" id="OX465080">
    <property type="protein sequence ID" value="CAI9282086.1"/>
    <property type="molecule type" value="Genomic_DNA"/>
</dbReference>
<dbReference type="Pfam" id="PF03171">
    <property type="entry name" value="2OG-FeII_Oxy"/>
    <property type="match status" value="1"/>
</dbReference>
<evidence type="ECO:0000256" key="2">
    <source>
        <dbReference type="ARBA" id="ARBA00022723"/>
    </source>
</evidence>
<feature type="domain" description="Isopenicillin N synthase-like Fe(2+) 2OG dioxygenase" evidence="5">
    <location>
        <begin position="108"/>
        <end position="147"/>
    </location>
</feature>
<keyword evidence="4" id="KW-0408">Iron</keyword>
<proteinExistence type="inferred from homology"/>
<comment type="similarity">
    <text evidence="1">Belongs to the iron/ascorbate-dependent oxidoreductase family.</text>
</comment>
<dbReference type="GO" id="GO:0016491">
    <property type="term" value="F:oxidoreductase activity"/>
    <property type="evidence" value="ECO:0007669"/>
    <property type="project" value="UniProtKB-KW"/>
</dbReference>
<dbReference type="PANTHER" id="PTHR10209">
    <property type="entry name" value="OXIDOREDUCTASE, 2OG-FE II OXYGENASE FAMILY PROTEIN"/>
    <property type="match status" value="1"/>
</dbReference>
<sequence length="203" mass="22572">MAATIASFGSSYDRKSKLKAFDQTKTDIKGLVDAGIRKIPPIFFHPWDTTPKISTTVVKILVIDLQSTHRASMVEMIREASTNLEALGLNVNHLGDLDCGKGLLFSGHYYPACPQPELTIGTSNHTDDRFLVVLLQEQTEGLKIRHQNPKSKYVLEYSKEINSLLGNRKSSPSLLIEDPKTVLKIDEEPSSLKAAWELLVLDP</sequence>
<organism evidence="6 7">
    <name type="scientific">Lactuca saligna</name>
    <name type="common">Willowleaf lettuce</name>
    <dbReference type="NCBI Taxonomy" id="75948"/>
    <lineage>
        <taxon>Eukaryota</taxon>
        <taxon>Viridiplantae</taxon>
        <taxon>Streptophyta</taxon>
        <taxon>Embryophyta</taxon>
        <taxon>Tracheophyta</taxon>
        <taxon>Spermatophyta</taxon>
        <taxon>Magnoliopsida</taxon>
        <taxon>eudicotyledons</taxon>
        <taxon>Gunneridae</taxon>
        <taxon>Pentapetalae</taxon>
        <taxon>asterids</taxon>
        <taxon>campanulids</taxon>
        <taxon>Asterales</taxon>
        <taxon>Asteraceae</taxon>
        <taxon>Cichorioideae</taxon>
        <taxon>Cichorieae</taxon>
        <taxon>Lactucinae</taxon>
        <taxon>Lactuca</taxon>
    </lineage>
</organism>
<keyword evidence="7" id="KW-1185">Reference proteome</keyword>
<dbReference type="InterPro" id="IPR044861">
    <property type="entry name" value="IPNS-like_FE2OG_OXY"/>
</dbReference>
<evidence type="ECO:0000259" key="5">
    <source>
        <dbReference type="Pfam" id="PF03171"/>
    </source>
</evidence>
<evidence type="ECO:0000256" key="3">
    <source>
        <dbReference type="ARBA" id="ARBA00023002"/>
    </source>
</evidence>
<dbReference type="PANTHER" id="PTHR10209:SF859">
    <property type="entry name" value="OS03G0690500 PROTEIN"/>
    <property type="match status" value="1"/>
</dbReference>
<keyword evidence="2" id="KW-0479">Metal-binding</keyword>
<dbReference type="Gene3D" id="2.60.120.330">
    <property type="entry name" value="B-lactam Antibiotic, Isopenicillin N Synthase, Chain"/>
    <property type="match status" value="2"/>
</dbReference>
<evidence type="ECO:0000256" key="4">
    <source>
        <dbReference type="ARBA" id="ARBA00023004"/>
    </source>
</evidence>
<reference evidence="6" key="1">
    <citation type="submission" date="2023-04" db="EMBL/GenBank/DDBJ databases">
        <authorList>
            <person name="Vijverberg K."/>
            <person name="Xiong W."/>
            <person name="Schranz E."/>
        </authorList>
    </citation>
    <scope>NUCLEOTIDE SEQUENCE</scope>
</reference>
<evidence type="ECO:0000256" key="1">
    <source>
        <dbReference type="ARBA" id="ARBA00008056"/>
    </source>
</evidence>
<evidence type="ECO:0000313" key="6">
    <source>
        <dbReference type="EMBL" id="CAI9282086.1"/>
    </source>
</evidence>
<dbReference type="Proteomes" id="UP001177003">
    <property type="component" value="Chromosome 4"/>
</dbReference>
<protein>
    <recommendedName>
        <fullName evidence="5">Isopenicillin N synthase-like Fe(2+) 2OG dioxygenase domain-containing protein</fullName>
    </recommendedName>
</protein>
<dbReference type="GO" id="GO:0046872">
    <property type="term" value="F:metal ion binding"/>
    <property type="evidence" value="ECO:0007669"/>
    <property type="project" value="UniProtKB-KW"/>
</dbReference>
<evidence type="ECO:0000313" key="7">
    <source>
        <dbReference type="Proteomes" id="UP001177003"/>
    </source>
</evidence>